<gene>
    <name evidence="1" type="ORF">ruthe_03067</name>
</gene>
<reference evidence="1 2" key="1">
    <citation type="journal article" date="2013" name="Stand. Genomic Sci.">
        <title>Genome sequence of the reddish-pigmented Rubellimicrobium thermophilum type strain (DSM 16684(T)), a member of the Roseobacter clade.</title>
        <authorList>
            <person name="Fiebig A."/>
            <person name="Riedel T."/>
            <person name="Gronow S."/>
            <person name="Petersen J."/>
            <person name="Klenk H.P."/>
            <person name="Goker M."/>
        </authorList>
    </citation>
    <scope>NUCLEOTIDE SEQUENCE [LARGE SCALE GENOMIC DNA]</scope>
    <source>
        <strain evidence="1 2">DSM 16684</strain>
    </source>
</reference>
<evidence type="ECO:0000313" key="1">
    <source>
        <dbReference type="EMBL" id="EPX82843.1"/>
    </source>
</evidence>
<protein>
    <submittedName>
        <fullName evidence="1">Uncharacterized protein</fullName>
    </submittedName>
</protein>
<sequence>MLLLDEALSVLDLKLRKAMRLELKDLQHDTASSSFERVAHYPDYDCRIGRMQLMVYFRGQKLGGLNRQALHWYFSKVFVREQGSPDLMTAHGFEHVVHNEKHDYWLGKGLNALARFEDAMVAMTGLRP</sequence>
<name>S9QT57_9RHOB</name>
<proteinExistence type="predicted"/>
<dbReference type="AlphaFoldDB" id="S9QT57"/>
<comment type="caution">
    <text evidence="1">The sequence shown here is derived from an EMBL/GenBank/DDBJ whole genome shotgun (WGS) entry which is preliminary data.</text>
</comment>
<dbReference type="HOGENOM" id="CLU_1957930_0_0_5"/>
<dbReference type="Proteomes" id="UP000015346">
    <property type="component" value="Unassembled WGS sequence"/>
</dbReference>
<accession>S9QT57</accession>
<keyword evidence="2" id="KW-1185">Reference proteome</keyword>
<evidence type="ECO:0000313" key="2">
    <source>
        <dbReference type="Proteomes" id="UP000015346"/>
    </source>
</evidence>
<dbReference type="EMBL" id="AOLV01000038">
    <property type="protein sequence ID" value="EPX82843.1"/>
    <property type="molecule type" value="Genomic_DNA"/>
</dbReference>
<organism evidence="1 2">
    <name type="scientific">Rubellimicrobium thermophilum DSM 16684</name>
    <dbReference type="NCBI Taxonomy" id="1123069"/>
    <lineage>
        <taxon>Bacteria</taxon>
        <taxon>Pseudomonadati</taxon>
        <taxon>Pseudomonadota</taxon>
        <taxon>Alphaproteobacteria</taxon>
        <taxon>Rhodobacterales</taxon>
        <taxon>Roseobacteraceae</taxon>
        <taxon>Rubellimicrobium</taxon>
    </lineage>
</organism>